<dbReference type="InterPro" id="IPR017642">
    <property type="entry name" value="DNA_S_mod_DndB"/>
</dbReference>
<dbReference type="REBASE" id="384420">
    <property type="entry name" value="M.Dme15288DndBP"/>
</dbReference>
<dbReference type="EMBL" id="CP007032">
    <property type="protein sequence ID" value="AHF06060.1"/>
    <property type="molecule type" value="Genomic_DNA"/>
</dbReference>
<dbReference type="HOGENOM" id="CLU_036711_1_0_9"/>
<evidence type="ECO:0000313" key="1">
    <source>
        <dbReference type="EMBL" id="AHF06060.1"/>
    </source>
</evidence>
<dbReference type="AlphaFoldDB" id="W0E5B1"/>
<dbReference type="CDD" id="cd16412">
    <property type="entry name" value="dndB"/>
    <property type="match status" value="1"/>
</dbReference>
<gene>
    <name evidence="1" type="ORF">DESME_02540</name>
</gene>
<dbReference type="RefSeq" id="WP_006717311.1">
    <property type="nucleotide sequence ID" value="NZ_CP007032.1"/>
</dbReference>
<dbReference type="Proteomes" id="UP000010847">
    <property type="component" value="Chromosome"/>
</dbReference>
<protein>
    <submittedName>
        <fullName evidence="1">DNA sulfur modification protein DndB</fullName>
    </submittedName>
</protein>
<dbReference type="InterPro" id="IPR017601">
    <property type="entry name" value="DGQHR-contain_dom"/>
</dbReference>
<organism evidence="1 2">
    <name type="scientific">Desulfitobacterium metallireducens DSM 15288</name>
    <dbReference type="NCBI Taxonomy" id="871968"/>
    <lineage>
        <taxon>Bacteria</taxon>
        <taxon>Bacillati</taxon>
        <taxon>Bacillota</taxon>
        <taxon>Clostridia</taxon>
        <taxon>Eubacteriales</taxon>
        <taxon>Desulfitobacteriaceae</taxon>
        <taxon>Desulfitobacterium</taxon>
    </lineage>
</organism>
<dbReference type="NCBIfam" id="TIGR03233">
    <property type="entry name" value="DNA_S_dndB"/>
    <property type="match status" value="1"/>
</dbReference>
<dbReference type="Pfam" id="PF14072">
    <property type="entry name" value="DndB"/>
    <property type="match status" value="1"/>
</dbReference>
<accession>W0E5B1</accession>
<evidence type="ECO:0000313" key="2">
    <source>
        <dbReference type="Proteomes" id="UP000010847"/>
    </source>
</evidence>
<keyword evidence="2" id="KW-1185">Reference proteome</keyword>
<dbReference type="OrthoDB" id="3524978at2"/>
<dbReference type="STRING" id="871968.DESME_02540"/>
<dbReference type="KEGG" id="dmt:DESME_02540"/>
<name>W0E5B1_9FIRM</name>
<dbReference type="eggNOG" id="ENOG502Z8U6">
    <property type="taxonomic scope" value="Bacteria"/>
</dbReference>
<sequence length="351" mass="39931">MRKQDSFFELPAVKGIQAGMPYYSVMCPLDIVTKLFSYNDSSLSPDMRAQRILNKQRIPEMKEYILSNKNCYVFSALTASIDGDLEFVANKNSSSGYLKIAMNSRIIINDGQHRRAAIEAALQECPELRHEDISIVLYYDLGLKRSQQMFTDLNRYAARPTMSLNILYDNRDEFSVLIKECINEIPMFFGNVENEKSTISNRSKALFTLSAIFHASRDLIKGAPINDDETKKTIVSFWDAVSHNMLPWVSVKSKTISPVEFRRDYICAHAITLRALGGLGNALNNERNASDNWNDKLTFLQNINWSKNSKELQGLVMVNGRISCSRNNQKAFTEYLIEKARLENMSGTVTI</sequence>
<dbReference type="NCBIfam" id="TIGR03187">
    <property type="entry name" value="DGQHR"/>
    <property type="match status" value="1"/>
</dbReference>
<reference evidence="1 2" key="1">
    <citation type="submission" date="2013-12" db="EMBL/GenBank/DDBJ databases">
        <authorList>
            <consortium name="DOE Joint Genome Institute"/>
            <person name="Smidt H."/>
            <person name="Huntemann M."/>
            <person name="Han J."/>
            <person name="Chen A."/>
            <person name="Kyrpides N."/>
            <person name="Mavromatis K."/>
            <person name="Markowitz V."/>
            <person name="Palaniappan K."/>
            <person name="Ivanova N."/>
            <person name="Schaumberg A."/>
            <person name="Pati A."/>
            <person name="Liolios K."/>
            <person name="Nordberg H.P."/>
            <person name="Cantor M.N."/>
            <person name="Hua S.X."/>
            <person name="Woyke T."/>
        </authorList>
    </citation>
    <scope>NUCLEOTIDE SEQUENCE [LARGE SCALE GENOMIC DNA]</scope>
    <source>
        <strain evidence="2">DSM 15288</strain>
    </source>
</reference>
<proteinExistence type="predicted"/>